<dbReference type="InterPro" id="IPR017932">
    <property type="entry name" value="GATase_2_dom"/>
</dbReference>
<dbReference type="InterPro" id="IPR000836">
    <property type="entry name" value="PRTase_dom"/>
</dbReference>
<dbReference type="GO" id="GO:0004044">
    <property type="term" value="F:amidophosphoribosyltransferase activity"/>
    <property type="evidence" value="ECO:0007669"/>
    <property type="project" value="UniProtKB-UniRule"/>
</dbReference>
<comment type="caution">
    <text evidence="14">The sequence shown here is derived from an EMBL/GenBank/DDBJ whole genome shotgun (WGS) entry which is preliminary data.</text>
</comment>
<evidence type="ECO:0000256" key="3">
    <source>
        <dbReference type="ARBA" id="ARBA00022676"/>
    </source>
</evidence>
<evidence type="ECO:0000256" key="4">
    <source>
        <dbReference type="ARBA" id="ARBA00022679"/>
    </source>
</evidence>
<dbReference type="RefSeq" id="WP_044077361.1">
    <property type="nucleotide sequence ID" value="NZ_KB235941.1"/>
</dbReference>
<dbReference type="PROSITE" id="PS51278">
    <property type="entry name" value="GATASE_TYPE_2"/>
    <property type="match status" value="1"/>
</dbReference>
<keyword evidence="6 7" id="KW-0315">Glutamine amidotransferase</keyword>
<feature type="domain" description="Glutamine amidotransferase type-2" evidence="13">
    <location>
        <begin position="32"/>
        <end position="260"/>
    </location>
</feature>
<evidence type="ECO:0000313" key="14">
    <source>
        <dbReference type="EMBL" id="KKJ01697.1"/>
    </source>
</evidence>
<dbReference type="Gene3D" id="3.60.20.10">
    <property type="entry name" value="Glutamine Phosphoribosylpyrophosphate, subunit 1, domain 1"/>
    <property type="match status" value="1"/>
</dbReference>
<dbReference type="Gene3D" id="3.40.50.2020">
    <property type="match status" value="1"/>
</dbReference>
<organism evidence="14 15">
    <name type="scientific">Prochlorothrix hollandica PCC 9006 = CALU 1027</name>
    <dbReference type="NCBI Taxonomy" id="317619"/>
    <lineage>
        <taxon>Bacteria</taxon>
        <taxon>Bacillati</taxon>
        <taxon>Cyanobacteriota</taxon>
        <taxon>Cyanophyceae</taxon>
        <taxon>Prochlorotrichales</taxon>
        <taxon>Prochlorotrichaceae</taxon>
        <taxon>Prochlorothrix</taxon>
    </lineage>
</organism>
<protein>
    <recommendedName>
        <fullName evidence="7">Amidophosphoribosyltransferase</fullName>
        <shortName evidence="7">ATase</shortName>
        <ecNumber evidence="7">2.4.2.14</ecNumber>
    </recommendedName>
    <alternativeName>
        <fullName evidence="7">Glutamine phosphoribosylpyrophosphate amidotransferase</fullName>
        <shortName evidence="7">GPATase</shortName>
    </alternativeName>
</protein>
<dbReference type="CDD" id="cd06223">
    <property type="entry name" value="PRTases_typeI"/>
    <property type="match status" value="1"/>
</dbReference>
<dbReference type="PIRSF" id="PIRSF000485">
    <property type="entry name" value="Amd_phspho_trans"/>
    <property type="match status" value="1"/>
</dbReference>
<dbReference type="PANTHER" id="PTHR11907">
    <property type="entry name" value="AMIDOPHOSPHORIBOSYLTRANSFERASE"/>
    <property type="match status" value="1"/>
</dbReference>
<feature type="active site" description="Nucleophile" evidence="7 9">
    <location>
        <position position="32"/>
    </location>
</feature>
<dbReference type="NCBIfam" id="TIGR01134">
    <property type="entry name" value="purF"/>
    <property type="match status" value="1"/>
</dbReference>
<dbReference type="InterPro" id="IPR029057">
    <property type="entry name" value="PRTase-like"/>
</dbReference>
<dbReference type="GO" id="GO:0006189">
    <property type="term" value="P:'de novo' IMP biosynthetic process"/>
    <property type="evidence" value="ECO:0007669"/>
    <property type="project" value="UniProtKB-UniRule"/>
</dbReference>
<dbReference type="InterPro" id="IPR005854">
    <property type="entry name" value="PurF"/>
</dbReference>
<evidence type="ECO:0000256" key="2">
    <source>
        <dbReference type="ARBA" id="ARBA00010138"/>
    </source>
</evidence>
<feature type="compositionally biased region" description="Polar residues" evidence="12">
    <location>
        <begin position="1"/>
        <end position="14"/>
    </location>
</feature>
<evidence type="ECO:0000256" key="9">
    <source>
        <dbReference type="PIRSR" id="PIRSR000485-1"/>
    </source>
</evidence>
<evidence type="ECO:0000256" key="12">
    <source>
        <dbReference type="SAM" id="MobiDB-lite"/>
    </source>
</evidence>
<evidence type="ECO:0000256" key="11">
    <source>
        <dbReference type="PIRSR" id="PIRSR000485-3"/>
    </source>
</evidence>
<dbReference type="OrthoDB" id="9801213at2"/>
<dbReference type="EMBL" id="AJTX02000002">
    <property type="protein sequence ID" value="KKJ01697.1"/>
    <property type="molecule type" value="Genomic_DNA"/>
</dbReference>
<keyword evidence="7 11" id="KW-0408">Iron</keyword>
<feature type="region of interest" description="Disordered" evidence="12">
    <location>
        <begin position="1"/>
        <end position="27"/>
    </location>
</feature>
<evidence type="ECO:0000259" key="13">
    <source>
        <dbReference type="PROSITE" id="PS51278"/>
    </source>
</evidence>
<keyword evidence="5 7" id="KW-0658">Purine biosynthesis</keyword>
<evidence type="ECO:0000256" key="7">
    <source>
        <dbReference type="HAMAP-Rule" id="MF_01931"/>
    </source>
</evidence>
<feature type="binding site" evidence="7 11">
    <location>
        <position position="476"/>
    </location>
    <ligand>
        <name>[4Fe-4S] cluster</name>
        <dbReference type="ChEBI" id="CHEBI:49883"/>
    </ligand>
</feature>
<keyword evidence="7 10" id="KW-0460">Magnesium</keyword>
<comment type="similarity">
    <text evidence="2 7 8">In the C-terminal section; belongs to the purine/pyrimidine phosphoribosyltransferase family.</text>
</comment>
<comment type="catalytic activity">
    <reaction evidence="7 8">
        <text>5-phospho-beta-D-ribosylamine + L-glutamate + diphosphate = 5-phospho-alpha-D-ribose 1-diphosphate + L-glutamine + H2O</text>
        <dbReference type="Rhea" id="RHEA:14905"/>
        <dbReference type="ChEBI" id="CHEBI:15377"/>
        <dbReference type="ChEBI" id="CHEBI:29985"/>
        <dbReference type="ChEBI" id="CHEBI:33019"/>
        <dbReference type="ChEBI" id="CHEBI:58017"/>
        <dbReference type="ChEBI" id="CHEBI:58359"/>
        <dbReference type="ChEBI" id="CHEBI:58681"/>
        <dbReference type="EC" id="2.4.2.14"/>
    </reaction>
</comment>
<name>A0A0M2Q534_PROHO</name>
<comment type="cofactor">
    <cofactor evidence="7 10">
        <name>Mg(2+)</name>
        <dbReference type="ChEBI" id="CHEBI:18420"/>
    </cofactor>
    <text evidence="7 10">Binds 1 Mg(2+) ion per subunit.</text>
</comment>
<keyword evidence="15" id="KW-1185">Reference proteome</keyword>
<accession>A0A0M2Q534</accession>
<dbReference type="UniPathway" id="UPA00074">
    <property type="reaction ID" value="UER00124"/>
</dbReference>
<evidence type="ECO:0000313" key="15">
    <source>
        <dbReference type="Proteomes" id="UP000034681"/>
    </source>
</evidence>
<feature type="binding site" evidence="7 11">
    <location>
        <position position="422"/>
    </location>
    <ligand>
        <name>[4Fe-4S] cluster</name>
        <dbReference type="ChEBI" id="CHEBI:49883"/>
    </ligand>
</feature>
<evidence type="ECO:0000256" key="5">
    <source>
        <dbReference type="ARBA" id="ARBA00022755"/>
    </source>
</evidence>
<feature type="binding site" evidence="7 11">
    <location>
        <position position="276"/>
    </location>
    <ligand>
        <name>[4Fe-4S] cluster</name>
        <dbReference type="ChEBI" id="CHEBI:49883"/>
    </ligand>
</feature>
<keyword evidence="7 10" id="KW-0479">Metal-binding</keyword>
<feature type="binding site" evidence="7 10">
    <location>
        <position position="323"/>
    </location>
    <ligand>
        <name>Mg(2+)</name>
        <dbReference type="ChEBI" id="CHEBI:18420"/>
    </ligand>
</feature>
<dbReference type="eggNOG" id="COG0034">
    <property type="taxonomic scope" value="Bacteria"/>
</dbReference>
<evidence type="ECO:0000256" key="8">
    <source>
        <dbReference type="PIRNR" id="PIRNR000485"/>
    </source>
</evidence>
<dbReference type="CDD" id="cd00715">
    <property type="entry name" value="GPATase_N"/>
    <property type="match status" value="1"/>
</dbReference>
<comment type="cofactor">
    <cofactor evidence="7 11">
        <name>[4Fe-4S] cluster</name>
        <dbReference type="ChEBI" id="CHEBI:49883"/>
    </cofactor>
    <text evidence="7 11">Binds 1 [4Fe-4S] cluster per subunit.</text>
</comment>
<dbReference type="GO" id="GO:0000287">
    <property type="term" value="F:magnesium ion binding"/>
    <property type="evidence" value="ECO:0007669"/>
    <property type="project" value="UniProtKB-UniRule"/>
</dbReference>
<feature type="binding site" evidence="7 10">
    <location>
        <position position="386"/>
    </location>
    <ligand>
        <name>Mg(2+)</name>
        <dbReference type="ChEBI" id="CHEBI:18420"/>
    </ligand>
</feature>
<dbReference type="InterPro" id="IPR035584">
    <property type="entry name" value="PurF_N"/>
</dbReference>
<dbReference type="Proteomes" id="UP000034681">
    <property type="component" value="Unassembled WGS sequence"/>
</dbReference>
<evidence type="ECO:0000256" key="6">
    <source>
        <dbReference type="ARBA" id="ARBA00022962"/>
    </source>
</evidence>
<feature type="binding site" evidence="7 10">
    <location>
        <position position="385"/>
    </location>
    <ligand>
        <name>Mg(2+)</name>
        <dbReference type="ChEBI" id="CHEBI:18420"/>
    </ligand>
</feature>
<reference evidence="14" key="1">
    <citation type="submission" date="2012-04" db="EMBL/GenBank/DDBJ databases">
        <authorList>
            <person name="Borisov I.G."/>
            <person name="Ivanikova N.V."/>
            <person name="Pinevich A.V."/>
        </authorList>
    </citation>
    <scope>NUCLEOTIDE SEQUENCE</scope>
    <source>
        <strain evidence="14">CALU 1027</strain>
    </source>
</reference>
<dbReference type="SUPFAM" id="SSF56235">
    <property type="entry name" value="N-terminal nucleophile aminohydrolases (Ntn hydrolases)"/>
    <property type="match status" value="1"/>
</dbReference>
<evidence type="ECO:0000256" key="1">
    <source>
        <dbReference type="ARBA" id="ARBA00005209"/>
    </source>
</evidence>
<keyword evidence="3 7" id="KW-0328">Glycosyltransferase</keyword>
<comment type="function">
    <text evidence="7">Catalyzes the formation of phosphoribosylamine from phosphoribosylpyrophosphate (PRPP) and glutamine.</text>
</comment>
<keyword evidence="7 11" id="KW-0411">Iron-sulfur</keyword>
<dbReference type="GO" id="GO:0051539">
    <property type="term" value="F:4 iron, 4 sulfur cluster binding"/>
    <property type="evidence" value="ECO:0007669"/>
    <property type="project" value="UniProtKB-KW"/>
</dbReference>
<keyword evidence="4 7" id="KW-0808">Transferase</keyword>
<gene>
    <name evidence="7" type="primary">purF</name>
    <name evidence="14" type="ORF">PROH_03910</name>
</gene>
<dbReference type="InterPro" id="IPR029055">
    <property type="entry name" value="Ntn_hydrolases_N"/>
</dbReference>
<dbReference type="SUPFAM" id="SSF53271">
    <property type="entry name" value="PRTase-like"/>
    <property type="match status" value="1"/>
</dbReference>
<dbReference type="GO" id="GO:0009113">
    <property type="term" value="P:purine nucleobase biosynthetic process"/>
    <property type="evidence" value="ECO:0007669"/>
    <property type="project" value="UniProtKB-UniRule"/>
</dbReference>
<dbReference type="AlphaFoldDB" id="A0A0M2Q534"/>
<dbReference type="HAMAP" id="MF_01931">
    <property type="entry name" value="PurF"/>
    <property type="match status" value="1"/>
</dbReference>
<dbReference type="EC" id="2.4.2.14" evidence="7"/>
<keyword evidence="7" id="KW-0004">4Fe-4S</keyword>
<comment type="pathway">
    <text evidence="1 7 8">Purine metabolism; IMP biosynthesis via de novo pathway; N(1)-(5-phospho-D-ribosyl)glycinamide from 5-phospho-alpha-D-ribose 1-diphosphate: step 1/2.</text>
</comment>
<evidence type="ECO:0000256" key="10">
    <source>
        <dbReference type="PIRSR" id="PIRSR000485-2"/>
    </source>
</evidence>
<dbReference type="STRING" id="317619.GCA_000332315_04061"/>
<feature type="binding site" evidence="7 11">
    <location>
        <position position="473"/>
    </location>
    <ligand>
        <name>[4Fe-4S] cluster</name>
        <dbReference type="ChEBI" id="CHEBI:49883"/>
    </ligand>
</feature>
<proteinExistence type="inferred from homology"/>
<sequence length="501" mass="54198">MPNHLPSNDCANPSVQPPLPDDRGSDKPQEACGVFGVYAPEEDVANLAYFGLFALQHRGQESAGIATLQGDRLQIYKHMGLVSQVFNEGILADLQGDIAVGHTRYSTTGSSHVGNAQPVIVETRLGSLALAHNGNLVNVTELREALLDKNHNLLTTTDSELIALAMGDAVDSGGDWVQGAISAFKRCQGAFSLVIGTPQGILGTRDPQGIRPLVIGVLNGDSDSLPTRYVLASETCALDIIGATYVRSVKPGELVWITDSGITSLQWADQVLPKLCVFEMIYFSRPDSCYEGESLYSYRQRLGQVLAKDSPAEADLVMGVPDSGIPAAIGFSKVSGIPYGEGLIKNRYVGRTFIQPNQHMREVGIRMKLNPLRDVLIGKRVVVIDDSIVRGTTSRKLVQALRDAGATEVHMRISSPPVTHPCFYGIDTDNQDQLVAATRSIEAIRQHIGVDSLGYLSVESMVNTTLNEPEHFCTACFTGDYPVPVPDSMKRSKLMLETLAH</sequence>
<dbReference type="Pfam" id="PF13522">
    <property type="entry name" value="GATase_6"/>
    <property type="match status" value="1"/>
</dbReference>